<dbReference type="AlphaFoldDB" id="A0A6F8YAJ6"/>
<evidence type="ECO:0000313" key="1">
    <source>
        <dbReference type="EMBL" id="BCB83154.1"/>
    </source>
</evidence>
<dbReference type="Proteomes" id="UP000503011">
    <property type="component" value="Chromosome"/>
</dbReference>
<accession>A0A6F8YAJ6</accession>
<reference evidence="1 2" key="2">
    <citation type="submission" date="2020-03" db="EMBL/GenBank/DDBJ databases">
        <authorList>
            <person name="Ichikawa N."/>
            <person name="Kimura A."/>
            <person name="Kitahashi Y."/>
            <person name="Uohara A."/>
        </authorList>
    </citation>
    <scope>NUCLEOTIDE SEQUENCE [LARGE SCALE GENOMIC DNA]</scope>
    <source>
        <strain evidence="1 2">NBRC 105367</strain>
    </source>
</reference>
<name>A0A6F8YAJ6_9ACTN</name>
<dbReference type="EMBL" id="AP022871">
    <property type="protein sequence ID" value="BCB83154.1"/>
    <property type="molecule type" value="Genomic_DNA"/>
</dbReference>
<evidence type="ECO:0000313" key="2">
    <source>
        <dbReference type="Proteomes" id="UP000503011"/>
    </source>
</evidence>
<dbReference type="KEGG" id="psuu:Psuf_004670"/>
<sequence>MRRGTWKPTDRVDGPLDRVFDGLRATFPELWVERLRVTHAADDDNVWYLGRQGSDLEIQIDSAPGGAPPFILESETALETVDDVRTALERLSEWLRR</sequence>
<gene>
    <name evidence="1" type="ORF">Psuf_004670</name>
</gene>
<proteinExistence type="predicted"/>
<keyword evidence="2" id="KW-1185">Reference proteome</keyword>
<organism evidence="1 2">
    <name type="scientific">Phytohabitans suffuscus</name>
    <dbReference type="NCBI Taxonomy" id="624315"/>
    <lineage>
        <taxon>Bacteria</taxon>
        <taxon>Bacillati</taxon>
        <taxon>Actinomycetota</taxon>
        <taxon>Actinomycetes</taxon>
        <taxon>Micromonosporales</taxon>
        <taxon>Micromonosporaceae</taxon>
    </lineage>
</organism>
<reference evidence="1 2" key="1">
    <citation type="submission" date="2020-03" db="EMBL/GenBank/DDBJ databases">
        <title>Whole genome shotgun sequence of Phytohabitans suffuscus NBRC 105367.</title>
        <authorList>
            <person name="Komaki H."/>
            <person name="Tamura T."/>
        </authorList>
    </citation>
    <scope>NUCLEOTIDE SEQUENCE [LARGE SCALE GENOMIC DNA]</scope>
    <source>
        <strain evidence="1 2">NBRC 105367</strain>
    </source>
</reference>
<protein>
    <submittedName>
        <fullName evidence="1">Uncharacterized protein</fullName>
    </submittedName>
</protein>